<dbReference type="AlphaFoldDB" id="A0ABD5ZXW9"/>
<gene>
    <name evidence="2" type="ORF">ACFQKE_07735</name>
</gene>
<evidence type="ECO:0000256" key="1">
    <source>
        <dbReference type="SAM" id="Phobius"/>
    </source>
</evidence>
<keyword evidence="1" id="KW-0812">Transmembrane</keyword>
<protein>
    <submittedName>
        <fullName evidence="2">Uncharacterized protein</fullName>
    </submittedName>
</protein>
<sequence length="56" mass="6109">MSDRTDRLLALHVILMALFVVSQTTVVPRNQLLGSIGIVLGTLAIIYALVELKNAF</sequence>
<organism evidence="2 3">
    <name type="scientific">Haloplanus litoreus</name>
    <dbReference type="NCBI Taxonomy" id="767515"/>
    <lineage>
        <taxon>Archaea</taxon>
        <taxon>Methanobacteriati</taxon>
        <taxon>Methanobacteriota</taxon>
        <taxon>Stenosarchaea group</taxon>
        <taxon>Halobacteria</taxon>
        <taxon>Halobacteriales</taxon>
        <taxon>Haloferacaceae</taxon>
        <taxon>Haloplanus</taxon>
    </lineage>
</organism>
<keyword evidence="3" id="KW-1185">Reference proteome</keyword>
<dbReference type="EMBL" id="JBHTAT010000001">
    <property type="protein sequence ID" value="MFC7255185.1"/>
    <property type="molecule type" value="Genomic_DNA"/>
</dbReference>
<dbReference type="Proteomes" id="UP001596434">
    <property type="component" value="Unassembled WGS sequence"/>
</dbReference>
<proteinExistence type="predicted"/>
<accession>A0ABD5ZXW9</accession>
<keyword evidence="1" id="KW-0472">Membrane</keyword>
<evidence type="ECO:0000313" key="2">
    <source>
        <dbReference type="EMBL" id="MFC7255185.1"/>
    </source>
</evidence>
<reference evidence="2 3" key="1">
    <citation type="journal article" date="2019" name="Int. J. Syst. Evol. Microbiol.">
        <title>The Global Catalogue of Microorganisms (GCM) 10K type strain sequencing project: providing services to taxonomists for standard genome sequencing and annotation.</title>
        <authorList>
            <consortium name="The Broad Institute Genomics Platform"/>
            <consortium name="The Broad Institute Genome Sequencing Center for Infectious Disease"/>
            <person name="Wu L."/>
            <person name="Ma J."/>
        </authorList>
    </citation>
    <scope>NUCLEOTIDE SEQUENCE [LARGE SCALE GENOMIC DNA]</scope>
    <source>
        <strain evidence="2 3">GX21</strain>
    </source>
</reference>
<evidence type="ECO:0000313" key="3">
    <source>
        <dbReference type="Proteomes" id="UP001596434"/>
    </source>
</evidence>
<feature type="transmembrane region" description="Helical" evidence="1">
    <location>
        <begin position="32"/>
        <end position="50"/>
    </location>
</feature>
<keyword evidence="1" id="KW-1133">Transmembrane helix</keyword>
<comment type="caution">
    <text evidence="2">The sequence shown here is derived from an EMBL/GenBank/DDBJ whole genome shotgun (WGS) entry which is preliminary data.</text>
</comment>
<dbReference type="GeneID" id="96953531"/>
<dbReference type="RefSeq" id="WP_379703400.1">
    <property type="nucleotide sequence ID" value="NZ_JBHTAT010000001.1"/>
</dbReference>
<name>A0ABD5ZXW9_9EURY</name>